<gene>
    <name evidence="2" type="ORF">CKO28_00435</name>
</gene>
<organism evidence="2 3">
    <name type="scientific">Rhodovibrio sodomensis</name>
    <dbReference type="NCBI Taxonomy" id="1088"/>
    <lineage>
        <taxon>Bacteria</taxon>
        <taxon>Pseudomonadati</taxon>
        <taxon>Pseudomonadota</taxon>
        <taxon>Alphaproteobacteria</taxon>
        <taxon>Rhodospirillales</taxon>
        <taxon>Rhodovibrionaceae</taxon>
        <taxon>Rhodovibrio</taxon>
    </lineage>
</organism>
<name>A0ABS1D7W2_9PROT</name>
<dbReference type="Proteomes" id="UP001296873">
    <property type="component" value="Unassembled WGS sequence"/>
</dbReference>
<evidence type="ECO:0000313" key="3">
    <source>
        <dbReference type="Proteomes" id="UP001296873"/>
    </source>
</evidence>
<feature type="region of interest" description="Disordered" evidence="1">
    <location>
        <begin position="1"/>
        <end position="28"/>
    </location>
</feature>
<protein>
    <submittedName>
        <fullName evidence="2">Uncharacterized protein</fullName>
    </submittedName>
</protein>
<evidence type="ECO:0000313" key="2">
    <source>
        <dbReference type="EMBL" id="MBK1666507.1"/>
    </source>
</evidence>
<dbReference type="EMBL" id="NRRL01000001">
    <property type="protein sequence ID" value="MBK1666507.1"/>
    <property type="molecule type" value="Genomic_DNA"/>
</dbReference>
<keyword evidence="3" id="KW-1185">Reference proteome</keyword>
<evidence type="ECO:0000256" key="1">
    <source>
        <dbReference type="SAM" id="MobiDB-lite"/>
    </source>
</evidence>
<sequence length="84" mass="9287">MTQPSTRHLKVQENGADTPEHATDGINGELPLVEIQTEQGRFTVRTNRDGSVAITFRGVSMDRDRLAVMPESSKSIRLAATDDY</sequence>
<accession>A0ABS1D7W2</accession>
<reference evidence="2 3" key="1">
    <citation type="journal article" date="2020" name="Microorganisms">
        <title>Osmotic Adaptation and Compatible Solute Biosynthesis of Phototrophic Bacteria as Revealed from Genome Analyses.</title>
        <authorList>
            <person name="Imhoff J.F."/>
            <person name="Rahn T."/>
            <person name="Kunzel S."/>
            <person name="Keller A."/>
            <person name="Neulinger S.C."/>
        </authorList>
    </citation>
    <scope>NUCLEOTIDE SEQUENCE [LARGE SCALE GENOMIC DNA]</scope>
    <source>
        <strain evidence="2 3">DSM 9895</strain>
    </source>
</reference>
<dbReference type="RefSeq" id="WP_200338557.1">
    <property type="nucleotide sequence ID" value="NZ_NRRL01000001.1"/>
</dbReference>
<comment type="caution">
    <text evidence="2">The sequence shown here is derived from an EMBL/GenBank/DDBJ whole genome shotgun (WGS) entry which is preliminary data.</text>
</comment>
<proteinExistence type="predicted"/>